<feature type="domain" description="C-type lectin" evidence="3">
    <location>
        <begin position="194"/>
        <end position="303"/>
    </location>
</feature>
<feature type="domain" description="C-type lectin" evidence="3">
    <location>
        <begin position="444"/>
        <end position="556"/>
    </location>
</feature>
<gene>
    <name evidence="4" type="ORF">HOLleu_12357</name>
</gene>
<dbReference type="InterPro" id="IPR001304">
    <property type="entry name" value="C-type_lectin-like"/>
</dbReference>
<dbReference type="CDD" id="cd00037">
    <property type="entry name" value="CLECT"/>
    <property type="match status" value="4"/>
</dbReference>
<dbReference type="SUPFAM" id="SSF56436">
    <property type="entry name" value="C-type lectin-like"/>
    <property type="match status" value="4"/>
</dbReference>
<dbReference type="Gene3D" id="3.10.100.10">
    <property type="entry name" value="Mannose-Binding Protein A, subunit A"/>
    <property type="match status" value="4"/>
</dbReference>
<dbReference type="PROSITE" id="PS50041">
    <property type="entry name" value="C_TYPE_LECTIN_2"/>
    <property type="match status" value="4"/>
</dbReference>
<dbReference type="SMART" id="SM00034">
    <property type="entry name" value="CLECT"/>
    <property type="match status" value="4"/>
</dbReference>
<evidence type="ECO:0000313" key="4">
    <source>
        <dbReference type="EMBL" id="KAJ8041520.1"/>
    </source>
</evidence>
<dbReference type="AlphaFoldDB" id="A0A9Q1HD03"/>
<name>A0A9Q1HD03_HOLLE</name>
<dbReference type="InterPro" id="IPR016186">
    <property type="entry name" value="C-type_lectin-like/link_sf"/>
</dbReference>
<evidence type="ECO:0000256" key="2">
    <source>
        <dbReference type="SAM" id="MobiDB-lite"/>
    </source>
</evidence>
<feature type="domain" description="C-type lectin" evidence="3">
    <location>
        <begin position="61"/>
        <end position="175"/>
    </location>
</feature>
<keyword evidence="1" id="KW-1015">Disulfide bond</keyword>
<dbReference type="PANTHER" id="PTHR22803">
    <property type="entry name" value="MANNOSE, PHOSPHOLIPASE, LECTIN RECEPTOR RELATED"/>
    <property type="match status" value="1"/>
</dbReference>
<proteinExistence type="predicted"/>
<feature type="compositionally biased region" description="Low complexity" evidence="2">
    <location>
        <begin position="7"/>
        <end position="18"/>
    </location>
</feature>
<reference evidence="4" key="1">
    <citation type="submission" date="2021-10" db="EMBL/GenBank/DDBJ databases">
        <title>Tropical sea cucumber genome reveals ecological adaptation and Cuvierian tubules defense mechanism.</title>
        <authorList>
            <person name="Chen T."/>
        </authorList>
    </citation>
    <scope>NUCLEOTIDE SEQUENCE</scope>
    <source>
        <strain evidence="4">Nanhai2018</strain>
        <tissue evidence="4">Muscle</tissue>
    </source>
</reference>
<protein>
    <submittedName>
        <fullName evidence="4">Macrophage mannose receptor 1</fullName>
    </submittedName>
</protein>
<keyword evidence="5" id="KW-1185">Reference proteome</keyword>
<dbReference type="Proteomes" id="UP001152320">
    <property type="component" value="Chromosome 5"/>
</dbReference>
<evidence type="ECO:0000256" key="1">
    <source>
        <dbReference type="ARBA" id="ARBA00023157"/>
    </source>
</evidence>
<dbReference type="EMBL" id="JAIZAY010000005">
    <property type="protein sequence ID" value="KAJ8041520.1"/>
    <property type="molecule type" value="Genomic_DNA"/>
</dbReference>
<dbReference type="InterPro" id="IPR018378">
    <property type="entry name" value="C-type_lectin_CS"/>
</dbReference>
<organism evidence="4 5">
    <name type="scientific">Holothuria leucospilota</name>
    <name type="common">Black long sea cucumber</name>
    <name type="synonym">Mertensiothuria leucospilota</name>
    <dbReference type="NCBI Taxonomy" id="206669"/>
    <lineage>
        <taxon>Eukaryota</taxon>
        <taxon>Metazoa</taxon>
        <taxon>Echinodermata</taxon>
        <taxon>Eleutherozoa</taxon>
        <taxon>Echinozoa</taxon>
        <taxon>Holothuroidea</taxon>
        <taxon>Aspidochirotacea</taxon>
        <taxon>Aspidochirotida</taxon>
        <taxon>Holothuriidae</taxon>
        <taxon>Holothuria</taxon>
    </lineage>
</organism>
<dbReference type="PROSITE" id="PS00615">
    <property type="entry name" value="C_TYPE_LECTIN_1"/>
    <property type="match status" value="2"/>
</dbReference>
<feature type="domain" description="C-type lectin" evidence="3">
    <location>
        <begin position="317"/>
        <end position="431"/>
    </location>
</feature>
<comment type="caution">
    <text evidence="4">The sequence shown here is derived from an EMBL/GenBank/DDBJ whole genome shotgun (WGS) entry which is preliminary data.</text>
</comment>
<feature type="region of interest" description="Disordered" evidence="2">
    <location>
        <begin position="1"/>
        <end position="22"/>
    </location>
</feature>
<dbReference type="OrthoDB" id="6369810at2759"/>
<evidence type="ECO:0000259" key="3">
    <source>
        <dbReference type="PROSITE" id="PS50041"/>
    </source>
</evidence>
<sequence length="559" mass="63194">MTSEKISPNTSRSSSQPSEHILDDTTAVSTGVYTYSFTSPATAARATSAGADCPSGYIKKLKDSCYKITNSSQRATPYGARSDCNADSSHLVFIETKEENDFLVREAGSNSEYWIGIHERPNLFWDNGNQVTFANIYPDDWRTFDEDTGCYRMSDNSARYWFDTDCSVQYGYICECEGADCPSGYNKMLNYSYYKFVDTDPGVTMSEARSECEGNSSHLVFIETKEENDFLVKEAGGNTQYWIGIHERPNLFWDNGNQVAFANIDPDNDATFNDATGCYVMSSNDGNYWIDIQCSARYGYICECEGADCPSEYNKKLDDSCYKVVDSPPGATLSEARSACKGNSSHLVFIETKEENDFLVREAGSNTQYWIGIHQRPNLFWDNGNQVTFANIDPGNWDTFDDDTGCYVMTGTGERYWIDTYCTGQYGFICEYEGTDCPTTYIKSNFSCYKFVDSGATRSEARSACKADSSHLVFIETEDENDFLVREATSGIEYWIGIHQRPNLFWDNGNQVAFANIDPDNSHTFAYNTGCYRMSNTDENYWLEGYCDRKFGYICEYEG</sequence>
<evidence type="ECO:0000313" key="5">
    <source>
        <dbReference type="Proteomes" id="UP001152320"/>
    </source>
</evidence>
<keyword evidence="4" id="KW-0675">Receptor</keyword>
<dbReference type="InterPro" id="IPR050111">
    <property type="entry name" value="C-type_lectin/snaclec_domain"/>
</dbReference>
<dbReference type="InterPro" id="IPR016187">
    <property type="entry name" value="CTDL_fold"/>
</dbReference>
<dbReference type="Pfam" id="PF00059">
    <property type="entry name" value="Lectin_C"/>
    <property type="match status" value="4"/>
</dbReference>
<accession>A0A9Q1HD03</accession>